<reference evidence="1 2" key="1">
    <citation type="submission" date="2019-04" db="EMBL/GenBank/DDBJ databases">
        <title>Annotation for the trematode Fasciola gigantica.</title>
        <authorList>
            <person name="Choi Y.-J."/>
        </authorList>
    </citation>
    <scope>NUCLEOTIDE SEQUENCE [LARGE SCALE GENOMIC DNA]</scope>
    <source>
        <strain evidence="1">Uganda_cow_1</strain>
    </source>
</reference>
<dbReference type="AlphaFoldDB" id="A0A504YP99"/>
<dbReference type="Proteomes" id="UP000316759">
    <property type="component" value="Unassembled WGS sequence"/>
</dbReference>
<gene>
    <name evidence="1" type="ORF">FGIG_07605</name>
</gene>
<name>A0A504YP99_FASGI</name>
<sequence>MVAMPVTLVQSPTEAVKSLRVLKNQATLRMAPISIPNKFRSEENCHQWKGQVRRYLKNFPTEQQAGLLLSLLEEAAYDRFVDSSVVNEIMSGASFDKLCETLNPLPPGLLLTDNGGFIKRGNNRAKQC</sequence>
<organism evidence="1 2">
    <name type="scientific">Fasciola gigantica</name>
    <name type="common">Giant liver fluke</name>
    <dbReference type="NCBI Taxonomy" id="46835"/>
    <lineage>
        <taxon>Eukaryota</taxon>
        <taxon>Metazoa</taxon>
        <taxon>Spiralia</taxon>
        <taxon>Lophotrochozoa</taxon>
        <taxon>Platyhelminthes</taxon>
        <taxon>Trematoda</taxon>
        <taxon>Digenea</taxon>
        <taxon>Plagiorchiida</taxon>
        <taxon>Echinostomata</taxon>
        <taxon>Echinostomatoidea</taxon>
        <taxon>Fasciolidae</taxon>
        <taxon>Fasciola</taxon>
    </lineage>
</organism>
<dbReference type="EMBL" id="SUNJ01005973">
    <property type="protein sequence ID" value="TPP63164.1"/>
    <property type="molecule type" value="Genomic_DNA"/>
</dbReference>
<keyword evidence="2" id="KW-1185">Reference proteome</keyword>
<evidence type="ECO:0000313" key="1">
    <source>
        <dbReference type="EMBL" id="TPP63164.1"/>
    </source>
</evidence>
<comment type="caution">
    <text evidence="1">The sequence shown here is derived from an EMBL/GenBank/DDBJ whole genome shotgun (WGS) entry which is preliminary data.</text>
</comment>
<proteinExistence type="predicted"/>
<protein>
    <submittedName>
        <fullName evidence="1">Uncharacterized protein</fullName>
    </submittedName>
</protein>
<evidence type="ECO:0000313" key="2">
    <source>
        <dbReference type="Proteomes" id="UP000316759"/>
    </source>
</evidence>
<accession>A0A504YP99</accession>